<dbReference type="Proteomes" id="UP000292580">
    <property type="component" value="Unassembled WGS sequence"/>
</dbReference>
<reference evidence="9 10" key="1">
    <citation type="submission" date="2017-11" db="EMBL/GenBank/DDBJ databases">
        <title>Isolation and Characterization of Methanofollis Species from Methane Seep Offshore SW Taiwan.</title>
        <authorList>
            <person name="Teng N.-H."/>
            <person name="Lai M.-C."/>
            <person name="Chen S.-C."/>
        </authorList>
    </citation>
    <scope>NUCLEOTIDE SEQUENCE [LARGE SCALE GENOMIC DNA]</scope>
    <source>
        <strain evidence="9 10">FWC-SCC2</strain>
    </source>
</reference>
<dbReference type="GO" id="GO:0005886">
    <property type="term" value="C:plasma membrane"/>
    <property type="evidence" value="ECO:0007669"/>
    <property type="project" value="TreeGrafter"/>
</dbReference>
<name>A0A483CZL4_9EURY</name>
<dbReference type="RefSeq" id="WP_130645778.1">
    <property type="nucleotide sequence ID" value="NZ_PGCL01000001.1"/>
</dbReference>
<evidence type="ECO:0000259" key="8">
    <source>
        <dbReference type="PROSITE" id="PS51379"/>
    </source>
</evidence>
<feature type="transmembrane region" description="Helical" evidence="7">
    <location>
        <begin position="71"/>
        <end position="90"/>
    </location>
</feature>
<keyword evidence="7" id="KW-0812">Transmembrane</keyword>
<keyword evidence="7" id="KW-0472">Membrane</keyword>
<feature type="domain" description="4Fe-4S ferredoxin-type" evidence="8">
    <location>
        <begin position="199"/>
        <end position="229"/>
    </location>
</feature>
<accession>A0A483CZL4</accession>
<dbReference type="Pfam" id="PF00037">
    <property type="entry name" value="Fer4"/>
    <property type="match status" value="1"/>
</dbReference>
<dbReference type="SUPFAM" id="SSF54862">
    <property type="entry name" value="4Fe-4S ferredoxins"/>
    <property type="match status" value="1"/>
</dbReference>
<evidence type="ECO:0000256" key="3">
    <source>
        <dbReference type="ARBA" id="ARBA00022723"/>
    </source>
</evidence>
<evidence type="ECO:0000313" key="9">
    <source>
        <dbReference type="EMBL" id="TAJ45852.1"/>
    </source>
</evidence>
<sequence length="256" mass="27777">MVVETIPQTVGPVYAMAGILAFAYLWWRGFLSRRRAYPFLAVTAMFGFLIFAPVAPYQLQGIVLGEAGPGVPVGAVAFGLGVMLVLAFVFGRMYCGHFCPVGALQEIASLLPVRKVGRTQKAAPMAVRGVVFALFLVAGLLYSYNLLGALGIRDFFYLVPSVSAALFLVILALSAVVYRPFCRFVCPFGALLAVPSSRSRVRFVRTDLCIECGACERACPVDEAKRGDAKAECYMCGRCMEVCPVEGALVYRRPDE</sequence>
<dbReference type="EMBL" id="PGCL01000001">
    <property type="protein sequence ID" value="TAJ45852.1"/>
    <property type="molecule type" value="Genomic_DNA"/>
</dbReference>
<dbReference type="GO" id="GO:0051539">
    <property type="term" value="F:4 iron, 4 sulfur cluster binding"/>
    <property type="evidence" value="ECO:0007669"/>
    <property type="project" value="UniProtKB-KW"/>
</dbReference>
<keyword evidence="3" id="KW-0479">Metal-binding</keyword>
<keyword evidence="7" id="KW-1133">Transmembrane helix</keyword>
<dbReference type="PANTHER" id="PTHR30176">
    <property type="entry name" value="FERREDOXIN-TYPE PROTEIN NAPH"/>
    <property type="match status" value="1"/>
</dbReference>
<comment type="caution">
    <text evidence="9">The sequence shown here is derived from an EMBL/GenBank/DDBJ whole genome shotgun (WGS) entry which is preliminary data.</text>
</comment>
<evidence type="ECO:0000313" key="10">
    <source>
        <dbReference type="Proteomes" id="UP000292580"/>
    </source>
</evidence>
<dbReference type="Pfam" id="PF12798">
    <property type="entry name" value="Fer4_3"/>
    <property type="match status" value="1"/>
</dbReference>
<keyword evidence="2" id="KW-0004">4Fe-4S</keyword>
<dbReference type="OrthoDB" id="23833at2157"/>
<dbReference type="GO" id="GO:0046872">
    <property type="term" value="F:metal ion binding"/>
    <property type="evidence" value="ECO:0007669"/>
    <property type="project" value="UniProtKB-KW"/>
</dbReference>
<dbReference type="AlphaFoldDB" id="A0A483CZL4"/>
<protein>
    <submittedName>
        <fullName evidence="9">4Fe-4S ferredoxin</fullName>
    </submittedName>
</protein>
<dbReference type="InterPro" id="IPR017896">
    <property type="entry name" value="4Fe4S_Fe-S-bd"/>
</dbReference>
<dbReference type="Pfam" id="PF12801">
    <property type="entry name" value="Fer4_5"/>
    <property type="match status" value="2"/>
</dbReference>
<keyword evidence="5" id="KW-0408">Iron</keyword>
<feature type="domain" description="4Fe-4S ferredoxin-type" evidence="8">
    <location>
        <begin position="230"/>
        <end position="254"/>
    </location>
</feature>
<keyword evidence="6" id="KW-0411">Iron-sulfur</keyword>
<feature type="transmembrane region" description="Helical" evidence="7">
    <location>
        <begin position="156"/>
        <end position="178"/>
    </location>
</feature>
<feature type="transmembrane region" description="Helical" evidence="7">
    <location>
        <begin position="6"/>
        <end position="27"/>
    </location>
</feature>
<dbReference type="GO" id="GO:0016491">
    <property type="term" value="F:oxidoreductase activity"/>
    <property type="evidence" value="ECO:0007669"/>
    <property type="project" value="UniProtKB-ARBA"/>
</dbReference>
<evidence type="ECO:0000256" key="7">
    <source>
        <dbReference type="SAM" id="Phobius"/>
    </source>
</evidence>
<feature type="transmembrane region" description="Helical" evidence="7">
    <location>
        <begin position="125"/>
        <end position="144"/>
    </location>
</feature>
<dbReference type="Gene3D" id="3.30.70.20">
    <property type="match status" value="1"/>
</dbReference>
<evidence type="ECO:0000256" key="4">
    <source>
        <dbReference type="ARBA" id="ARBA00022982"/>
    </source>
</evidence>
<keyword evidence="1" id="KW-0813">Transport</keyword>
<evidence type="ECO:0000256" key="1">
    <source>
        <dbReference type="ARBA" id="ARBA00022448"/>
    </source>
</evidence>
<dbReference type="PROSITE" id="PS51379">
    <property type="entry name" value="4FE4S_FER_2"/>
    <property type="match status" value="2"/>
</dbReference>
<gene>
    <name evidence="9" type="ORF">CUJ86_01420</name>
</gene>
<evidence type="ECO:0000256" key="2">
    <source>
        <dbReference type="ARBA" id="ARBA00022485"/>
    </source>
</evidence>
<proteinExistence type="predicted"/>
<evidence type="ECO:0000256" key="6">
    <source>
        <dbReference type="ARBA" id="ARBA00023014"/>
    </source>
</evidence>
<keyword evidence="4" id="KW-0249">Electron transport</keyword>
<evidence type="ECO:0000256" key="5">
    <source>
        <dbReference type="ARBA" id="ARBA00023004"/>
    </source>
</evidence>
<dbReference type="InterPro" id="IPR051684">
    <property type="entry name" value="Electron_Trans/Redox"/>
</dbReference>
<dbReference type="PROSITE" id="PS00198">
    <property type="entry name" value="4FE4S_FER_1"/>
    <property type="match status" value="1"/>
</dbReference>
<keyword evidence="10" id="KW-1185">Reference proteome</keyword>
<organism evidence="9 10">
    <name type="scientific">Methanofollis fontis</name>
    <dbReference type="NCBI Taxonomy" id="2052832"/>
    <lineage>
        <taxon>Archaea</taxon>
        <taxon>Methanobacteriati</taxon>
        <taxon>Methanobacteriota</taxon>
        <taxon>Stenosarchaea group</taxon>
        <taxon>Methanomicrobia</taxon>
        <taxon>Methanomicrobiales</taxon>
        <taxon>Methanomicrobiaceae</taxon>
        <taxon>Methanofollis</taxon>
    </lineage>
</organism>
<dbReference type="PANTHER" id="PTHR30176:SF3">
    <property type="entry name" value="FERREDOXIN-TYPE PROTEIN NAPH"/>
    <property type="match status" value="1"/>
</dbReference>
<feature type="transmembrane region" description="Helical" evidence="7">
    <location>
        <begin position="39"/>
        <end position="59"/>
    </location>
</feature>
<dbReference type="InterPro" id="IPR017900">
    <property type="entry name" value="4Fe4S_Fe_S_CS"/>
</dbReference>